<dbReference type="Proteomes" id="UP000190092">
    <property type="component" value="Unassembled WGS sequence"/>
</dbReference>
<proteinExistence type="inferred from homology"/>
<feature type="transmembrane region" description="Helical" evidence="7">
    <location>
        <begin position="32"/>
        <end position="57"/>
    </location>
</feature>
<accession>A0A1T4SWL1</accession>
<dbReference type="Gene3D" id="1.10.3720.10">
    <property type="entry name" value="MetI-like"/>
    <property type="match status" value="1"/>
</dbReference>
<evidence type="ECO:0000256" key="2">
    <source>
        <dbReference type="ARBA" id="ARBA00022448"/>
    </source>
</evidence>
<evidence type="ECO:0000256" key="4">
    <source>
        <dbReference type="ARBA" id="ARBA00022692"/>
    </source>
</evidence>
<evidence type="ECO:0000256" key="3">
    <source>
        <dbReference type="ARBA" id="ARBA00022475"/>
    </source>
</evidence>
<protein>
    <submittedName>
        <fullName evidence="9">ABC-type nitrate/sulfonate/bicarbonate transport system, permease component</fullName>
    </submittedName>
</protein>
<evidence type="ECO:0000313" key="10">
    <source>
        <dbReference type="Proteomes" id="UP000190092"/>
    </source>
</evidence>
<keyword evidence="10" id="KW-1185">Reference proteome</keyword>
<keyword evidence="6 7" id="KW-0472">Membrane</keyword>
<dbReference type="PANTHER" id="PTHR30151">
    <property type="entry name" value="ALKANE SULFONATE ABC TRANSPORTER-RELATED, MEMBRANE SUBUNIT"/>
    <property type="match status" value="1"/>
</dbReference>
<keyword evidence="4 7" id="KW-0812">Transmembrane</keyword>
<evidence type="ECO:0000256" key="6">
    <source>
        <dbReference type="ARBA" id="ARBA00023136"/>
    </source>
</evidence>
<feature type="transmembrane region" description="Helical" evidence="7">
    <location>
        <begin position="123"/>
        <end position="141"/>
    </location>
</feature>
<organism evidence="9 10">
    <name type="scientific">Enhydrobacter aerosaccus</name>
    <dbReference type="NCBI Taxonomy" id="225324"/>
    <lineage>
        <taxon>Bacteria</taxon>
        <taxon>Pseudomonadati</taxon>
        <taxon>Pseudomonadota</taxon>
        <taxon>Alphaproteobacteria</taxon>
        <taxon>Hyphomicrobiales</taxon>
        <taxon>Enhydrobacter</taxon>
    </lineage>
</organism>
<evidence type="ECO:0000256" key="7">
    <source>
        <dbReference type="RuleBase" id="RU363032"/>
    </source>
</evidence>
<sequence length="275" mass="30314">MPSDMALAETPTMSEAKASRLVSRLGLVTLRVIAPIGSVLLLWYLAIWFSGLPAFVIPRPERVLDVLWVEHSFIFENLLATLEVSAIGFIWANIAGIGLAVLFDVLPPTRHMLLPAAITLRNVPYIALISVLMLAFGDSILSKTAIVALSGFFPVLVNTLQGLRSADEVQLDRMRILNASWWQTFSQVRLPYAIPSIISAQEITGSGSIIVAIAAEWMISSTGLGYVINHAMQNYRGDEVYAVALLATGLSFVIYTFVHWLGRRLDWRTGDSRRS</sequence>
<dbReference type="GO" id="GO:0055085">
    <property type="term" value="P:transmembrane transport"/>
    <property type="evidence" value="ECO:0007669"/>
    <property type="project" value="InterPro"/>
</dbReference>
<dbReference type="GO" id="GO:0005886">
    <property type="term" value="C:plasma membrane"/>
    <property type="evidence" value="ECO:0007669"/>
    <property type="project" value="UniProtKB-SubCell"/>
</dbReference>
<dbReference type="EMBL" id="FUWJ01000010">
    <property type="protein sequence ID" value="SKA32593.1"/>
    <property type="molecule type" value="Genomic_DNA"/>
</dbReference>
<comment type="subcellular location">
    <subcellularLocation>
        <location evidence="1 7">Cell membrane</location>
        <topology evidence="1 7">Multi-pass membrane protein</topology>
    </subcellularLocation>
</comment>
<dbReference type="SUPFAM" id="SSF161098">
    <property type="entry name" value="MetI-like"/>
    <property type="match status" value="1"/>
</dbReference>
<dbReference type="STRING" id="225324.SAMN02745126_05282"/>
<evidence type="ECO:0000256" key="1">
    <source>
        <dbReference type="ARBA" id="ARBA00004651"/>
    </source>
</evidence>
<dbReference type="PROSITE" id="PS50928">
    <property type="entry name" value="ABC_TM1"/>
    <property type="match status" value="1"/>
</dbReference>
<evidence type="ECO:0000256" key="5">
    <source>
        <dbReference type="ARBA" id="ARBA00022989"/>
    </source>
</evidence>
<keyword evidence="5 7" id="KW-1133">Transmembrane helix</keyword>
<keyword evidence="2 7" id="KW-0813">Transport</keyword>
<feature type="transmembrane region" description="Helical" evidence="7">
    <location>
        <begin position="78"/>
        <end position="103"/>
    </location>
</feature>
<feature type="domain" description="ABC transmembrane type-1" evidence="8">
    <location>
        <begin position="78"/>
        <end position="258"/>
    </location>
</feature>
<dbReference type="AlphaFoldDB" id="A0A1T4SWL1"/>
<gene>
    <name evidence="9" type="ORF">SAMN02745126_05282</name>
</gene>
<dbReference type="InterPro" id="IPR035906">
    <property type="entry name" value="MetI-like_sf"/>
</dbReference>
<feature type="transmembrane region" description="Helical" evidence="7">
    <location>
        <begin position="209"/>
        <end position="228"/>
    </location>
</feature>
<dbReference type="Pfam" id="PF00528">
    <property type="entry name" value="BPD_transp_1"/>
    <property type="match status" value="1"/>
</dbReference>
<evidence type="ECO:0000313" key="9">
    <source>
        <dbReference type="EMBL" id="SKA32593.1"/>
    </source>
</evidence>
<keyword evidence="3" id="KW-1003">Cell membrane</keyword>
<dbReference type="InterPro" id="IPR000515">
    <property type="entry name" value="MetI-like"/>
</dbReference>
<dbReference type="OrthoDB" id="9786495at2"/>
<name>A0A1T4SWL1_9HYPH</name>
<reference evidence="10" key="1">
    <citation type="submission" date="2017-02" db="EMBL/GenBank/DDBJ databases">
        <authorList>
            <person name="Varghese N."/>
            <person name="Submissions S."/>
        </authorList>
    </citation>
    <scope>NUCLEOTIDE SEQUENCE [LARGE SCALE GENOMIC DNA]</scope>
    <source>
        <strain evidence="10">ATCC 27094</strain>
    </source>
</reference>
<evidence type="ECO:0000259" key="8">
    <source>
        <dbReference type="PROSITE" id="PS50928"/>
    </source>
</evidence>
<comment type="similarity">
    <text evidence="7">Belongs to the binding-protein-dependent transport system permease family.</text>
</comment>
<dbReference type="PANTHER" id="PTHR30151:SF20">
    <property type="entry name" value="ABC TRANSPORTER PERMEASE PROTEIN HI_0355-RELATED"/>
    <property type="match status" value="1"/>
</dbReference>
<dbReference type="CDD" id="cd06261">
    <property type="entry name" value="TM_PBP2"/>
    <property type="match status" value="1"/>
</dbReference>
<feature type="transmembrane region" description="Helical" evidence="7">
    <location>
        <begin position="240"/>
        <end position="258"/>
    </location>
</feature>